<comment type="caution">
    <text evidence="2">The sequence shown here is derived from an EMBL/GenBank/DDBJ whole genome shotgun (WGS) entry which is preliminary data.</text>
</comment>
<keyword evidence="3" id="KW-1185">Reference proteome</keyword>
<evidence type="ECO:0000313" key="2">
    <source>
        <dbReference type="EMBL" id="OZM69888.1"/>
    </source>
</evidence>
<protein>
    <recommendedName>
        <fullName evidence="4">AsnC family protein</fullName>
    </recommendedName>
</protein>
<evidence type="ECO:0000313" key="3">
    <source>
        <dbReference type="Proteomes" id="UP000242444"/>
    </source>
</evidence>
<organism evidence="2 3">
    <name type="scientific">Amycolatopsis antarctica</name>
    <dbReference type="NCBI Taxonomy" id="1854586"/>
    <lineage>
        <taxon>Bacteria</taxon>
        <taxon>Bacillati</taxon>
        <taxon>Actinomycetota</taxon>
        <taxon>Actinomycetes</taxon>
        <taxon>Pseudonocardiales</taxon>
        <taxon>Pseudonocardiaceae</taxon>
        <taxon>Amycolatopsis</taxon>
    </lineage>
</organism>
<dbReference type="AlphaFoldDB" id="A0A263CV74"/>
<dbReference type="InParanoid" id="A0A263CV74"/>
<proteinExistence type="predicted"/>
<reference evidence="2 3" key="1">
    <citation type="submission" date="2017-07" db="EMBL/GenBank/DDBJ databases">
        <title>Amycolatopsis antarcticus sp. nov., isolated from the surface of an Antarcticus brown macroalga.</title>
        <authorList>
            <person name="Wang J."/>
            <person name="Leiva S."/>
            <person name="Huang J."/>
            <person name="Huang Y."/>
        </authorList>
    </citation>
    <scope>NUCLEOTIDE SEQUENCE [LARGE SCALE GENOMIC DNA]</scope>
    <source>
        <strain evidence="2 3">AU-G6</strain>
    </source>
</reference>
<evidence type="ECO:0000256" key="1">
    <source>
        <dbReference type="SAM" id="MobiDB-lite"/>
    </source>
</evidence>
<dbReference type="OrthoDB" id="9812570at2"/>
<dbReference type="RefSeq" id="WP_094866348.1">
    <property type="nucleotide sequence ID" value="NZ_NKYE01000032.1"/>
</dbReference>
<name>A0A263CV74_9PSEU</name>
<accession>A0A263CV74</accession>
<gene>
    <name evidence="2" type="ORF">CFN78_28095</name>
</gene>
<dbReference type="EMBL" id="NKYE01000032">
    <property type="protein sequence ID" value="OZM69888.1"/>
    <property type="molecule type" value="Genomic_DNA"/>
</dbReference>
<feature type="region of interest" description="Disordered" evidence="1">
    <location>
        <begin position="1"/>
        <end position="32"/>
    </location>
</feature>
<dbReference type="Proteomes" id="UP000242444">
    <property type="component" value="Unassembled WGS sequence"/>
</dbReference>
<evidence type="ECO:0008006" key="4">
    <source>
        <dbReference type="Google" id="ProtNLM"/>
    </source>
</evidence>
<sequence>MSWQTDDGEHEGAVDRLLPGGQRSSGTSGNREILWPDGDIRREELVSSDEVIGWLLRCDCGWTGSRWTRVTDPGDADADVGRIHAPLGEIAEPPQWLEDRLHDEWKTDHIAPADTITRLTEAAGTAAASQRALDQAVHEARTTGASWATIGRAVGITRQSAHERWGRQAPADDERIYG</sequence>